<dbReference type="InterPro" id="IPR023430">
    <property type="entry name" value="Pept_HybD-like_dom_sf"/>
</dbReference>
<dbReference type="Proteomes" id="UP000292927">
    <property type="component" value="Unassembled WGS sequence"/>
</dbReference>
<dbReference type="OrthoDB" id="9815953at2"/>
<organism evidence="1 2">
    <name type="scientific">Cuneatibacter caecimuris</name>
    <dbReference type="NCBI Taxonomy" id="1796618"/>
    <lineage>
        <taxon>Bacteria</taxon>
        <taxon>Bacillati</taxon>
        <taxon>Bacillota</taxon>
        <taxon>Clostridia</taxon>
        <taxon>Lachnospirales</taxon>
        <taxon>Lachnospiraceae</taxon>
        <taxon>Cuneatibacter</taxon>
    </lineage>
</organism>
<proteinExistence type="predicted"/>
<sequence length="214" mass="23175">MTAAHQVYYHPSGQSFCRARFAEQLRQLTPPGRPVLLLCIGSDRSTGDSLGPLIGYKLQKQAPEGLFILGTLDRPVHAVNLPEALDSLPGLCQDPFIIAIDASLGRENHIGYITLSNSSLQPGLGIGKSLPNVGHISITGIVGSLEGEGMSQLQTASLGLVMNLADCIASGILKAFWGQPHFTALWSDKPQWPQKWWKRVPVPGFPSERQACRK</sequence>
<dbReference type="RefSeq" id="WP_130435057.1">
    <property type="nucleotide sequence ID" value="NZ_SGXF01000003.1"/>
</dbReference>
<reference evidence="1 2" key="1">
    <citation type="submission" date="2019-02" db="EMBL/GenBank/DDBJ databases">
        <title>Genomic Encyclopedia of Type Strains, Phase IV (KMG-IV): sequencing the most valuable type-strain genomes for metagenomic binning, comparative biology and taxonomic classification.</title>
        <authorList>
            <person name="Goeker M."/>
        </authorList>
    </citation>
    <scope>NUCLEOTIDE SEQUENCE [LARGE SCALE GENOMIC DNA]</scope>
    <source>
        <strain evidence="1 2">DSM 29486</strain>
    </source>
</reference>
<evidence type="ECO:0000313" key="1">
    <source>
        <dbReference type="EMBL" id="RZT00442.1"/>
    </source>
</evidence>
<dbReference type="NCBIfam" id="TIGR02841">
    <property type="entry name" value="spore_YyaC"/>
    <property type="match status" value="1"/>
</dbReference>
<dbReference type="Pfam" id="PF06866">
    <property type="entry name" value="DUF1256"/>
    <property type="match status" value="1"/>
</dbReference>
<accession>A0A4Q7PII9</accession>
<dbReference type="InterPro" id="IPR009665">
    <property type="entry name" value="YyaC"/>
</dbReference>
<dbReference type="AlphaFoldDB" id="A0A4Q7PII9"/>
<keyword evidence="2" id="KW-1185">Reference proteome</keyword>
<dbReference type="EMBL" id="SGXF01000003">
    <property type="protein sequence ID" value="RZT00442.1"/>
    <property type="molecule type" value="Genomic_DNA"/>
</dbReference>
<protein>
    <submittedName>
        <fullName evidence="1">Putative sporulation protein YyaC</fullName>
    </submittedName>
</protein>
<evidence type="ECO:0000313" key="2">
    <source>
        <dbReference type="Proteomes" id="UP000292927"/>
    </source>
</evidence>
<gene>
    <name evidence="1" type="ORF">EV209_1751</name>
</gene>
<comment type="caution">
    <text evidence="1">The sequence shown here is derived from an EMBL/GenBank/DDBJ whole genome shotgun (WGS) entry which is preliminary data.</text>
</comment>
<name>A0A4Q7PII9_9FIRM</name>
<dbReference type="SUPFAM" id="SSF53163">
    <property type="entry name" value="HybD-like"/>
    <property type="match status" value="1"/>
</dbReference>